<gene>
    <name evidence="2" type="ORF">Hgul01_04786</name>
</gene>
<accession>A0ABP9X6E1</accession>
<dbReference type="Proteomes" id="UP001428290">
    <property type="component" value="Unassembled WGS sequence"/>
</dbReference>
<dbReference type="EMBL" id="BAABRU010000028">
    <property type="protein sequence ID" value="GAA5530962.1"/>
    <property type="molecule type" value="Genomic_DNA"/>
</dbReference>
<sequence length="197" mass="22452">MLTPKSSKPHGYARLSHHGLRRLLHHPSMALMSHWCFQSLFYMHRTERMVKIGLDLILTVGIGLGLTAIIGHGYGWLLAWGIAHTINVCCNGHVWGVLKHFYPTGQTARSFERYREQLMHRITQASSIATSEVIGSAVHTWTPYADLDIRLIRHAGLLNGIRASWFGIQERTRAFVSRFPLDLYILDPHQQSHETHA</sequence>
<comment type="caution">
    <text evidence="2">The sequence shown here is derived from an EMBL/GenBank/DDBJ whole genome shotgun (WGS) entry which is preliminary data.</text>
</comment>
<keyword evidence="1" id="KW-0472">Membrane</keyword>
<organism evidence="2 3">
    <name type="scientific">Herpetosiphon gulosus</name>
    <dbReference type="NCBI Taxonomy" id="1973496"/>
    <lineage>
        <taxon>Bacteria</taxon>
        <taxon>Bacillati</taxon>
        <taxon>Chloroflexota</taxon>
        <taxon>Chloroflexia</taxon>
        <taxon>Herpetosiphonales</taxon>
        <taxon>Herpetosiphonaceae</taxon>
        <taxon>Herpetosiphon</taxon>
    </lineage>
</organism>
<reference evidence="2 3" key="1">
    <citation type="submission" date="2024-02" db="EMBL/GenBank/DDBJ databases">
        <title>Herpetosiphon gulosus NBRC 112829.</title>
        <authorList>
            <person name="Ichikawa N."/>
            <person name="Katano-Makiyama Y."/>
            <person name="Hidaka K."/>
        </authorList>
    </citation>
    <scope>NUCLEOTIDE SEQUENCE [LARGE SCALE GENOMIC DNA]</scope>
    <source>
        <strain evidence="2 3">NBRC 112829</strain>
    </source>
</reference>
<evidence type="ECO:0000313" key="2">
    <source>
        <dbReference type="EMBL" id="GAA5530962.1"/>
    </source>
</evidence>
<keyword evidence="3" id="KW-1185">Reference proteome</keyword>
<keyword evidence="1" id="KW-0812">Transmembrane</keyword>
<keyword evidence="1" id="KW-1133">Transmembrane helix</keyword>
<evidence type="ECO:0000256" key="1">
    <source>
        <dbReference type="SAM" id="Phobius"/>
    </source>
</evidence>
<name>A0ABP9X6E1_9CHLR</name>
<protein>
    <submittedName>
        <fullName evidence="2">Uncharacterized protein</fullName>
    </submittedName>
</protein>
<evidence type="ECO:0000313" key="3">
    <source>
        <dbReference type="Proteomes" id="UP001428290"/>
    </source>
</evidence>
<proteinExistence type="predicted"/>
<feature type="transmembrane region" description="Helical" evidence="1">
    <location>
        <begin position="56"/>
        <end position="83"/>
    </location>
</feature>